<dbReference type="GO" id="GO:0005524">
    <property type="term" value="F:ATP binding"/>
    <property type="evidence" value="ECO:0007669"/>
    <property type="project" value="UniProtKB-KW"/>
</dbReference>
<feature type="domain" description="DUF4143" evidence="2">
    <location>
        <begin position="223"/>
        <end position="384"/>
    </location>
</feature>
<dbReference type="CDD" id="cd00009">
    <property type="entry name" value="AAA"/>
    <property type="match status" value="1"/>
</dbReference>
<dbReference type="InterPro" id="IPR041682">
    <property type="entry name" value="AAA_14"/>
</dbReference>
<evidence type="ECO:0000313" key="4">
    <source>
        <dbReference type="Proteomes" id="UP001516588"/>
    </source>
</evidence>
<dbReference type="EMBL" id="JADCKA010000003">
    <property type="protein sequence ID" value="MBE5035271.1"/>
    <property type="molecule type" value="Genomic_DNA"/>
</dbReference>
<dbReference type="Pfam" id="PF13173">
    <property type="entry name" value="AAA_14"/>
    <property type="match status" value="1"/>
</dbReference>
<keyword evidence="3" id="KW-0547">Nucleotide-binding</keyword>
<dbReference type="InterPro" id="IPR025420">
    <property type="entry name" value="DUF4143"/>
</dbReference>
<evidence type="ECO:0000259" key="1">
    <source>
        <dbReference type="Pfam" id="PF13173"/>
    </source>
</evidence>
<dbReference type="PANTHER" id="PTHR33295:SF7">
    <property type="entry name" value="ATPASE"/>
    <property type="match status" value="1"/>
</dbReference>
<keyword evidence="4" id="KW-1185">Reference proteome</keyword>
<dbReference type="SUPFAM" id="SSF52540">
    <property type="entry name" value="P-loop containing nucleoside triphosphate hydrolases"/>
    <property type="match status" value="1"/>
</dbReference>
<evidence type="ECO:0000259" key="2">
    <source>
        <dbReference type="Pfam" id="PF13635"/>
    </source>
</evidence>
<comment type="caution">
    <text evidence="3">The sequence shown here is derived from an EMBL/GenBank/DDBJ whole genome shotgun (WGS) entry which is preliminary data.</text>
</comment>
<dbReference type="Proteomes" id="UP001516588">
    <property type="component" value="Unassembled WGS sequence"/>
</dbReference>
<reference evidence="3 4" key="1">
    <citation type="submission" date="2020-10" db="EMBL/GenBank/DDBJ databases">
        <title>ChiBAC.</title>
        <authorList>
            <person name="Zenner C."/>
            <person name="Hitch T.C.A."/>
            <person name="Clavel T."/>
        </authorList>
    </citation>
    <scope>NUCLEOTIDE SEQUENCE [LARGE SCALE GENOMIC DNA]</scope>
    <source>
        <strain evidence="3 4">DSM 108706</strain>
    </source>
</reference>
<protein>
    <submittedName>
        <fullName evidence="3">ATP-binding protein</fullName>
    </submittedName>
</protein>
<dbReference type="RefSeq" id="WP_226384937.1">
    <property type="nucleotide sequence ID" value="NZ_JADCKA010000003.1"/>
</dbReference>
<keyword evidence="3" id="KW-0067">ATP-binding</keyword>
<organism evidence="3 4">
    <name type="scientific">Gallibacter intestinalis</name>
    <dbReference type="NCBI Taxonomy" id="2779356"/>
    <lineage>
        <taxon>Bacteria</taxon>
        <taxon>Bacillati</taxon>
        <taxon>Bacillota</taxon>
        <taxon>Clostridia</taxon>
        <taxon>Eubacteriales</taxon>
        <taxon>Eubacteriaceae</taxon>
        <taxon>Gallibacter</taxon>
    </lineage>
</organism>
<feature type="domain" description="AAA" evidence="1">
    <location>
        <begin position="18"/>
        <end position="153"/>
    </location>
</feature>
<gene>
    <name evidence="3" type="ORF">INF20_03130</name>
</gene>
<name>A0ABR9QWL2_9FIRM</name>
<accession>A0ABR9QWL2</accession>
<sequence length="454" mass="52158">MERQIINKLIKWKEYPFRKPLILTGIRQVGKTWTLKEFGRLHYDNTAYFNFGENENYKQFFEGTKDIKRMLQNLMMASGQRIEPERTLVIFDEIQDFPQVFETLEYFCDNGKEYHIVCAGNLFKSDMAADSEMISIDKVEILELYPMNFKEFLIANGDDNLAAFIENINILEPIAEAFYNPLLEKLKMYFITGGMPQSVLSWTQERDVPAMETALKNIIEGYESDFIKKAEGKDASKMLQIWQSIPLQLSKNNRKFTYKGVKEGARAREYEGALNCMADLGTVNRVYKVDEPEMPLSGKEISSSFKIYLPDVGILRKMYQMTSAAFGEGDRLFTEFNGALSEGYLLEALMPQFEKMPRYWSTNNPFHKVDFIVKYEGELVPIEVSGTTGGQSKSLKKYKELSPDETPLTVRFSLDNLKLDRDKLNVPLFMADEAARLIGLALDFGKGLSLLDIL</sequence>
<dbReference type="InterPro" id="IPR027417">
    <property type="entry name" value="P-loop_NTPase"/>
</dbReference>
<proteinExistence type="predicted"/>
<dbReference type="Pfam" id="PF13635">
    <property type="entry name" value="DUF4143"/>
    <property type="match status" value="1"/>
</dbReference>
<dbReference type="PANTHER" id="PTHR33295">
    <property type="entry name" value="ATPASE"/>
    <property type="match status" value="1"/>
</dbReference>
<evidence type="ECO:0000313" key="3">
    <source>
        <dbReference type="EMBL" id="MBE5035271.1"/>
    </source>
</evidence>